<reference evidence="2" key="1">
    <citation type="journal article" date="2010" name="Nat. Biotechnol.">
        <title>Draft genome sequence of the oilseed species Ricinus communis.</title>
        <authorList>
            <person name="Chan A.P."/>
            <person name="Crabtree J."/>
            <person name="Zhao Q."/>
            <person name="Lorenzi H."/>
            <person name="Orvis J."/>
            <person name="Puiu D."/>
            <person name="Melake-Berhan A."/>
            <person name="Jones K.M."/>
            <person name="Redman J."/>
            <person name="Chen G."/>
            <person name="Cahoon E.B."/>
            <person name="Gedil M."/>
            <person name="Stanke M."/>
            <person name="Haas B.J."/>
            <person name="Wortman J.R."/>
            <person name="Fraser-Liggett C.M."/>
            <person name="Ravel J."/>
            <person name="Rabinowicz P.D."/>
        </authorList>
    </citation>
    <scope>NUCLEOTIDE SEQUENCE [LARGE SCALE GENOMIC DNA]</scope>
    <source>
        <strain evidence="2">cv. Hale</strain>
    </source>
</reference>
<dbReference type="Proteomes" id="UP000008311">
    <property type="component" value="Unassembled WGS sequence"/>
</dbReference>
<dbReference type="EMBL" id="EQ973797">
    <property type="protein sequence ID" value="EEF46600.1"/>
    <property type="molecule type" value="Genomic_DNA"/>
</dbReference>
<sequence>MTERAVEQIGNYVGSYVKSDPNNFSGIWRNYVRIRVFVDSRNALKRLMRMKKA</sequence>
<accession>B9RPU2</accession>
<organism evidence="1 2">
    <name type="scientific">Ricinus communis</name>
    <name type="common">Castor bean</name>
    <dbReference type="NCBI Taxonomy" id="3988"/>
    <lineage>
        <taxon>Eukaryota</taxon>
        <taxon>Viridiplantae</taxon>
        <taxon>Streptophyta</taxon>
        <taxon>Embryophyta</taxon>
        <taxon>Tracheophyta</taxon>
        <taxon>Spermatophyta</taxon>
        <taxon>Magnoliopsida</taxon>
        <taxon>eudicotyledons</taxon>
        <taxon>Gunneridae</taxon>
        <taxon>Pentapetalae</taxon>
        <taxon>rosids</taxon>
        <taxon>fabids</taxon>
        <taxon>Malpighiales</taxon>
        <taxon>Euphorbiaceae</taxon>
        <taxon>Acalyphoideae</taxon>
        <taxon>Acalypheae</taxon>
        <taxon>Ricinus</taxon>
    </lineage>
</organism>
<dbReference type="AlphaFoldDB" id="B9RPU2"/>
<protein>
    <submittedName>
        <fullName evidence="1">Uncharacterized protein</fullName>
    </submittedName>
</protein>
<dbReference type="InParanoid" id="B9RPU2"/>
<proteinExistence type="predicted"/>
<gene>
    <name evidence="1" type="ORF">RCOM_1540530</name>
</gene>
<evidence type="ECO:0000313" key="1">
    <source>
        <dbReference type="EMBL" id="EEF46600.1"/>
    </source>
</evidence>
<keyword evidence="2" id="KW-1185">Reference proteome</keyword>
<evidence type="ECO:0000313" key="2">
    <source>
        <dbReference type="Proteomes" id="UP000008311"/>
    </source>
</evidence>
<name>B9RPU2_RICCO</name>